<protein>
    <submittedName>
        <fullName evidence="10">Phosphatase PAP2 family protein</fullName>
    </submittedName>
</protein>
<dbReference type="SUPFAM" id="SSF48317">
    <property type="entry name" value="Acid phosphatase/Vanadium-dependent haloperoxidase"/>
    <property type="match status" value="1"/>
</dbReference>
<dbReference type="Pfam" id="PF01569">
    <property type="entry name" value="PAP2"/>
    <property type="match status" value="1"/>
</dbReference>
<dbReference type="PANTHER" id="PTHR14969:SF62">
    <property type="entry name" value="DECAPRENYLPHOSPHORYL-5-PHOSPHORIBOSE PHOSPHATASE RV3807C-RELATED"/>
    <property type="match status" value="1"/>
</dbReference>
<dbReference type="PANTHER" id="PTHR14969">
    <property type="entry name" value="SPHINGOSINE-1-PHOSPHATE PHOSPHOHYDROLASE"/>
    <property type="match status" value="1"/>
</dbReference>
<dbReference type="Gene3D" id="1.20.144.10">
    <property type="entry name" value="Phosphatidic acid phosphatase type 2/haloperoxidase"/>
    <property type="match status" value="1"/>
</dbReference>
<comment type="subcellular location">
    <subcellularLocation>
        <location evidence="1">Cell membrane</location>
        <topology evidence="1">Multi-pass membrane protein</topology>
    </subcellularLocation>
</comment>
<feature type="signal peptide" evidence="8">
    <location>
        <begin position="1"/>
        <end position="30"/>
    </location>
</feature>
<organism evidence="10 11">
    <name type="scientific">Pendulispora brunnea</name>
    <dbReference type="NCBI Taxonomy" id="2905690"/>
    <lineage>
        <taxon>Bacteria</taxon>
        <taxon>Pseudomonadati</taxon>
        <taxon>Myxococcota</taxon>
        <taxon>Myxococcia</taxon>
        <taxon>Myxococcales</taxon>
        <taxon>Sorangiineae</taxon>
        <taxon>Pendulisporaceae</taxon>
        <taxon>Pendulispora</taxon>
    </lineage>
</organism>
<gene>
    <name evidence="10" type="ORF">LZC95_28650</name>
</gene>
<dbReference type="InterPro" id="IPR000326">
    <property type="entry name" value="PAP2/HPO"/>
</dbReference>
<dbReference type="SMART" id="SM00014">
    <property type="entry name" value="acidPPc"/>
    <property type="match status" value="1"/>
</dbReference>
<keyword evidence="11" id="KW-1185">Reference proteome</keyword>
<feature type="transmembrane region" description="Helical" evidence="7">
    <location>
        <begin position="255"/>
        <end position="277"/>
    </location>
</feature>
<keyword evidence="5 7" id="KW-1133">Transmembrane helix</keyword>
<evidence type="ECO:0000256" key="6">
    <source>
        <dbReference type="ARBA" id="ARBA00023136"/>
    </source>
</evidence>
<name>A0ABZ2JVB8_9BACT</name>
<dbReference type="CDD" id="cd01610">
    <property type="entry name" value="PAP2_like"/>
    <property type="match status" value="1"/>
</dbReference>
<sequence>MSTPTGKSKRCAAAAAVMFLAHAVARPAAAQSEPRVDLSAAPDTAIIAGALAGTWLVSQIPVERRRWTSELLPFDGATRGTFSKTHAIISDFLLAGTIMTPMFANLLTRDPDALPKTIVTGEALSLCIFLNALSKYSVQRPRPYTYATDREILGFAASRRGEAYLSFYSSHSTNAFAAAVSGGLLFGYGNSDTELRAVVWGVEMALASATATERVRAGQHFPSDVLLGAVVGTAIGILVPRAHMRDRAALTVHPIEWAAIGSGLVFGTTVAAVLPSFHWPAYDTRTLTVRLMPSFSTTGASLVARGAF</sequence>
<keyword evidence="8" id="KW-0732">Signal</keyword>
<evidence type="ECO:0000259" key="9">
    <source>
        <dbReference type="SMART" id="SM00014"/>
    </source>
</evidence>
<evidence type="ECO:0000256" key="3">
    <source>
        <dbReference type="ARBA" id="ARBA00022692"/>
    </source>
</evidence>
<dbReference type="EMBL" id="CP089982">
    <property type="protein sequence ID" value="WXA90421.1"/>
    <property type="molecule type" value="Genomic_DNA"/>
</dbReference>
<dbReference type="RefSeq" id="WP_394841033.1">
    <property type="nucleotide sequence ID" value="NZ_CP089982.1"/>
</dbReference>
<evidence type="ECO:0000256" key="1">
    <source>
        <dbReference type="ARBA" id="ARBA00004651"/>
    </source>
</evidence>
<feature type="domain" description="Phosphatidic acid phosphatase type 2/haloperoxidase" evidence="9">
    <location>
        <begin position="113"/>
        <end position="240"/>
    </location>
</feature>
<keyword evidence="2" id="KW-1003">Cell membrane</keyword>
<evidence type="ECO:0000256" key="4">
    <source>
        <dbReference type="ARBA" id="ARBA00022801"/>
    </source>
</evidence>
<evidence type="ECO:0000256" key="7">
    <source>
        <dbReference type="SAM" id="Phobius"/>
    </source>
</evidence>
<reference evidence="10 11" key="1">
    <citation type="submission" date="2021-12" db="EMBL/GenBank/DDBJ databases">
        <title>Discovery of the Pendulisporaceae a myxobacterial family with distinct sporulation behavior and unique specialized metabolism.</title>
        <authorList>
            <person name="Garcia R."/>
            <person name="Popoff A."/>
            <person name="Bader C.D."/>
            <person name="Loehr J."/>
            <person name="Walesch S."/>
            <person name="Walt C."/>
            <person name="Boldt J."/>
            <person name="Bunk B."/>
            <person name="Haeckl F.J.F.P.J."/>
            <person name="Gunesch A.P."/>
            <person name="Birkelbach J."/>
            <person name="Nuebel U."/>
            <person name="Pietschmann T."/>
            <person name="Bach T."/>
            <person name="Mueller R."/>
        </authorList>
    </citation>
    <scope>NUCLEOTIDE SEQUENCE [LARGE SCALE GENOMIC DNA]</scope>
    <source>
        <strain evidence="10 11">MSr12523</strain>
    </source>
</reference>
<keyword evidence="3 7" id="KW-0812">Transmembrane</keyword>
<feature type="transmembrane region" description="Helical" evidence="7">
    <location>
        <begin position="225"/>
        <end position="243"/>
    </location>
</feature>
<evidence type="ECO:0000256" key="2">
    <source>
        <dbReference type="ARBA" id="ARBA00022475"/>
    </source>
</evidence>
<dbReference type="InterPro" id="IPR036938">
    <property type="entry name" value="PAP2/HPO_sf"/>
</dbReference>
<dbReference type="Proteomes" id="UP001379533">
    <property type="component" value="Chromosome"/>
</dbReference>
<evidence type="ECO:0000256" key="8">
    <source>
        <dbReference type="SAM" id="SignalP"/>
    </source>
</evidence>
<accession>A0ABZ2JVB8</accession>
<keyword evidence="4" id="KW-0378">Hydrolase</keyword>
<keyword evidence="6 7" id="KW-0472">Membrane</keyword>
<evidence type="ECO:0000313" key="10">
    <source>
        <dbReference type="EMBL" id="WXA90421.1"/>
    </source>
</evidence>
<evidence type="ECO:0000313" key="11">
    <source>
        <dbReference type="Proteomes" id="UP001379533"/>
    </source>
</evidence>
<feature type="chain" id="PRO_5047353516" evidence="8">
    <location>
        <begin position="31"/>
        <end position="308"/>
    </location>
</feature>
<proteinExistence type="predicted"/>
<evidence type="ECO:0000256" key="5">
    <source>
        <dbReference type="ARBA" id="ARBA00022989"/>
    </source>
</evidence>